<feature type="domain" description="VanZ-like" evidence="2">
    <location>
        <begin position="45"/>
        <end position="162"/>
    </location>
</feature>
<dbReference type="Pfam" id="PF04892">
    <property type="entry name" value="VanZ"/>
    <property type="match status" value="1"/>
</dbReference>
<dbReference type="PATRIC" id="fig|43678.3.peg.710"/>
<dbReference type="PANTHER" id="PTHR36834">
    <property type="entry name" value="MEMBRANE PROTEIN-RELATED"/>
    <property type="match status" value="1"/>
</dbReference>
<name>A0A161YJR9_9CELL</name>
<evidence type="ECO:0000313" key="4">
    <source>
        <dbReference type="Proteomes" id="UP000076447"/>
    </source>
</evidence>
<dbReference type="InterPro" id="IPR006976">
    <property type="entry name" value="VanZ-like"/>
</dbReference>
<comment type="caution">
    <text evidence="3">The sequence shown here is derived from an EMBL/GenBank/DDBJ whole genome shotgun (WGS) entry which is preliminary data.</text>
</comment>
<evidence type="ECO:0000259" key="2">
    <source>
        <dbReference type="Pfam" id="PF04892"/>
    </source>
</evidence>
<feature type="transmembrane region" description="Helical" evidence="1">
    <location>
        <begin position="39"/>
        <end position="60"/>
    </location>
</feature>
<sequence length="193" mass="20440">MFQQVPVLPVVIPLAAAVLAGSMWSLIRSGRFSVPRAAVALALGVYVAGIVANTVFPVFLDKPVSSAPWGSHLAVVPFADYEIADAVMNVLVFVPVGVLVPLLTARASWRRVVAVAAVLSLTIEVTQLVTAHLVGGGHIADVNDLLFNVTGGAVGFAVFSVLLRVPSFSAFVDRFRWHETEVRRAEVGSAQRG</sequence>
<dbReference type="RefSeq" id="WP_068707138.1">
    <property type="nucleotide sequence ID" value="NZ_LRIE01000046.1"/>
</dbReference>
<protein>
    <submittedName>
        <fullName evidence="3">VanZ like family protein</fullName>
    </submittedName>
</protein>
<keyword evidence="1" id="KW-0472">Membrane</keyword>
<feature type="transmembrane region" description="Helical" evidence="1">
    <location>
        <begin position="145"/>
        <end position="165"/>
    </location>
</feature>
<keyword evidence="1" id="KW-0812">Transmembrane</keyword>
<keyword evidence="1" id="KW-1133">Transmembrane helix</keyword>
<gene>
    <name evidence="3" type="ORF">OJAG_06740</name>
</gene>
<dbReference type="InterPro" id="IPR053150">
    <property type="entry name" value="Teicoplanin_resist-assoc"/>
</dbReference>
<feature type="transmembrane region" description="Helical" evidence="1">
    <location>
        <begin position="86"/>
        <end position="105"/>
    </location>
</feature>
<proteinExistence type="predicted"/>
<feature type="transmembrane region" description="Helical" evidence="1">
    <location>
        <begin position="6"/>
        <end position="27"/>
    </location>
</feature>
<dbReference type="EMBL" id="LRIE01000046">
    <property type="protein sequence ID" value="KZM36618.1"/>
    <property type="molecule type" value="Genomic_DNA"/>
</dbReference>
<feature type="transmembrane region" description="Helical" evidence="1">
    <location>
        <begin position="112"/>
        <end position="133"/>
    </location>
</feature>
<accession>A0A161YJR9</accession>
<evidence type="ECO:0000313" key="3">
    <source>
        <dbReference type="EMBL" id="KZM36618.1"/>
    </source>
</evidence>
<dbReference type="PANTHER" id="PTHR36834:SF1">
    <property type="entry name" value="INTEGRAL MEMBRANE PROTEIN"/>
    <property type="match status" value="1"/>
</dbReference>
<dbReference type="STRING" id="43678.OJAG_06740"/>
<dbReference type="Proteomes" id="UP000076447">
    <property type="component" value="Unassembled WGS sequence"/>
</dbReference>
<dbReference type="OrthoDB" id="3296153at2"/>
<organism evidence="3 4">
    <name type="scientific">Oerskovia enterophila</name>
    <dbReference type="NCBI Taxonomy" id="43678"/>
    <lineage>
        <taxon>Bacteria</taxon>
        <taxon>Bacillati</taxon>
        <taxon>Actinomycetota</taxon>
        <taxon>Actinomycetes</taxon>
        <taxon>Micrococcales</taxon>
        <taxon>Cellulomonadaceae</taxon>
        <taxon>Oerskovia</taxon>
    </lineage>
</organism>
<reference evidence="3 4" key="1">
    <citation type="submission" date="2016-01" db="EMBL/GenBank/DDBJ databases">
        <title>Genome sequence of Oerskovia enterophila VJag, an agar and cellulose degrading bacterium.</title>
        <authorList>
            <person name="Poehlein A."/>
            <person name="Jag V."/>
            <person name="Bengelsdorf F."/>
            <person name="Duerre P."/>
            <person name="Daniel R."/>
        </authorList>
    </citation>
    <scope>NUCLEOTIDE SEQUENCE [LARGE SCALE GENOMIC DNA]</scope>
    <source>
        <strain evidence="3 4">VJag</strain>
    </source>
</reference>
<evidence type="ECO:0000256" key="1">
    <source>
        <dbReference type="SAM" id="Phobius"/>
    </source>
</evidence>
<dbReference type="AlphaFoldDB" id="A0A161YJR9"/>